<dbReference type="Pfam" id="PF00534">
    <property type="entry name" value="Glycos_transf_1"/>
    <property type="match status" value="1"/>
</dbReference>
<organism evidence="4 5">
    <name type="scientific">Thiothrix nivea (strain ATCC 35100 / DSM 5205 / JP2)</name>
    <dbReference type="NCBI Taxonomy" id="870187"/>
    <lineage>
        <taxon>Bacteria</taxon>
        <taxon>Pseudomonadati</taxon>
        <taxon>Pseudomonadota</taxon>
        <taxon>Gammaproteobacteria</taxon>
        <taxon>Thiotrichales</taxon>
        <taxon>Thiotrichaceae</taxon>
        <taxon>Thiothrix</taxon>
    </lineage>
</organism>
<dbReference type="InterPro" id="IPR001296">
    <property type="entry name" value="Glyco_trans_1"/>
</dbReference>
<dbReference type="Gene3D" id="3.90.550.10">
    <property type="entry name" value="Spore Coat Polysaccharide Biosynthesis Protein SpsA, Chain A"/>
    <property type="match status" value="1"/>
</dbReference>
<dbReference type="SUPFAM" id="SSF53756">
    <property type="entry name" value="UDP-Glycosyltransferase/glycogen phosphorylase"/>
    <property type="match status" value="1"/>
</dbReference>
<dbReference type="GO" id="GO:0016757">
    <property type="term" value="F:glycosyltransferase activity"/>
    <property type="evidence" value="ECO:0007669"/>
    <property type="project" value="InterPro"/>
</dbReference>
<keyword evidence="4" id="KW-0808">Transferase</keyword>
<name>A0A656HCW4_THINJ</name>
<keyword evidence="5" id="KW-1185">Reference proteome</keyword>
<dbReference type="CDD" id="cd03801">
    <property type="entry name" value="GT4_PimA-like"/>
    <property type="match status" value="1"/>
</dbReference>
<dbReference type="PANTHER" id="PTHR45947">
    <property type="entry name" value="SULFOQUINOVOSYL TRANSFERASE SQD2"/>
    <property type="match status" value="1"/>
</dbReference>
<evidence type="ECO:0000259" key="3">
    <source>
        <dbReference type="Pfam" id="PF13439"/>
    </source>
</evidence>
<gene>
    <name evidence="4" type="ORF">Thini_1674</name>
</gene>
<dbReference type="InterPro" id="IPR028098">
    <property type="entry name" value="Glyco_trans_4-like_N"/>
</dbReference>
<dbReference type="Proteomes" id="UP000005317">
    <property type="component" value="Unassembled WGS sequence"/>
</dbReference>
<evidence type="ECO:0000313" key="4">
    <source>
        <dbReference type="EMBL" id="EIJ34257.1"/>
    </source>
</evidence>
<dbReference type="InterPro" id="IPR001173">
    <property type="entry name" value="Glyco_trans_2-like"/>
</dbReference>
<protein>
    <submittedName>
        <fullName evidence="4">Glycosyl transferase group 1</fullName>
    </submittedName>
</protein>
<dbReference type="Pfam" id="PF00535">
    <property type="entry name" value="Glycos_transf_2"/>
    <property type="match status" value="1"/>
</dbReference>
<sequence length="735" mass="81892" precursor="true">MLFSIIVNTHRRAATLPHTLEALANLRWPHYEIIVVTGPEDDGTSALLQAWQGHIKLAHCPAANLAQSRNIGLQLASGDWIAFTDDDALPEPDWLCRLACHTHDPELGAIGGFVLDHTGRNYQAQYLVSNRFGNTRNQPDWLGAPLNTTRQPEQFLSLMGVNTCFRRQALLDCGGFDEAYAYFLEETDILLRLTERGWKTRVIPDALVHHKFANSHIRHERIVTSLYHIMRSRAYFATRHALPVHGMAALARQLNAWMEEIRQHQHANQRTNTGIAPETLLNEARSGLMDGLKLAQETAAIPPIPATTPESLPFQPTLPAGQRLRLCLVTGGYPPHDTGGVARFMHNLATTLAAMGHEPTVITRTPHQTATIDREQGVWVHRIQPLDAEQRQALPRPSSLPRLPGHVDAFAAAAWQEAYQHHAHRQFHAALGSIWDLDLAWIIAANTLPTWLYLVTTYHQLQAHKPEWHTPDMRHNLLEPMLAAERWVLPNAHLLASTQAIADDTARLTGQTCAADARIIPFGQPDLEQVPDSTSQPDDTFTLLYVGRFEHRKGIDLLLEIAPDLLRRYPQLHIRLVGNDTLAWQGGEPLRQQFERQHPALCADGHLRFLGEISEAALLAEYAGCDCFIAPSRYESFGLMYVEAMRAGKPCIGTDAGGIPEVVQHQCTGLLAAADDAQSLEQAIRFMLDNPDQARQMGMAGRQRFEQRFSNNAFAQAIVQEISPPCSGSGVYSSP</sequence>
<feature type="domain" description="Glycosyltransferase subfamily 4-like N-terminal" evidence="3">
    <location>
        <begin position="339"/>
        <end position="521"/>
    </location>
</feature>
<proteinExistence type="predicted"/>
<evidence type="ECO:0000259" key="2">
    <source>
        <dbReference type="Pfam" id="PF00535"/>
    </source>
</evidence>
<feature type="domain" description="Glycosyl transferase family 1" evidence="1">
    <location>
        <begin position="533"/>
        <end position="704"/>
    </location>
</feature>
<dbReference type="Gene3D" id="3.40.50.2000">
    <property type="entry name" value="Glycogen Phosphorylase B"/>
    <property type="match status" value="2"/>
</dbReference>
<dbReference type="SUPFAM" id="SSF53448">
    <property type="entry name" value="Nucleotide-diphospho-sugar transferases"/>
    <property type="match status" value="1"/>
</dbReference>
<dbReference type="Pfam" id="PF13439">
    <property type="entry name" value="Glyco_transf_4"/>
    <property type="match status" value="1"/>
</dbReference>
<evidence type="ECO:0000259" key="1">
    <source>
        <dbReference type="Pfam" id="PF00534"/>
    </source>
</evidence>
<dbReference type="EMBL" id="JH651384">
    <property type="protein sequence ID" value="EIJ34257.1"/>
    <property type="molecule type" value="Genomic_DNA"/>
</dbReference>
<dbReference type="PANTHER" id="PTHR45947:SF3">
    <property type="entry name" value="SULFOQUINOVOSYL TRANSFERASE SQD2"/>
    <property type="match status" value="1"/>
</dbReference>
<dbReference type="InterPro" id="IPR029044">
    <property type="entry name" value="Nucleotide-diphossugar_trans"/>
</dbReference>
<feature type="domain" description="Glycosyltransferase 2-like" evidence="2">
    <location>
        <begin position="4"/>
        <end position="127"/>
    </location>
</feature>
<accession>A0A656HCW4</accession>
<dbReference type="AlphaFoldDB" id="A0A656HCW4"/>
<reference evidence="5" key="1">
    <citation type="journal article" date="2011" name="Stand. Genomic Sci.">
        <title>Genome sequence of the filamentous, gliding Thiothrix nivea neotype strain (JP2(T)).</title>
        <authorList>
            <person name="Lapidus A."/>
            <person name="Nolan M."/>
            <person name="Lucas S."/>
            <person name="Glavina Del Rio T."/>
            <person name="Tice H."/>
            <person name="Cheng J.F."/>
            <person name="Tapia R."/>
            <person name="Han C."/>
            <person name="Goodwin L."/>
            <person name="Pitluck S."/>
            <person name="Liolios K."/>
            <person name="Pagani I."/>
            <person name="Ivanova N."/>
            <person name="Huntemann M."/>
            <person name="Mavromatis K."/>
            <person name="Mikhailova N."/>
            <person name="Pati A."/>
            <person name="Chen A."/>
            <person name="Palaniappan K."/>
            <person name="Land M."/>
            <person name="Brambilla E.M."/>
            <person name="Rohde M."/>
            <person name="Abt B."/>
            <person name="Verbarg S."/>
            <person name="Goker M."/>
            <person name="Bristow J."/>
            <person name="Eisen J.A."/>
            <person name="Markowitz V."/>
            <person name="Hugenholtz P."/>
            <person name="Kyrpides N.C."/>
            <person name="Klenk H.P."/>
            <person name="Woyke T."/>
        </authorList>
    </citation>
    <scope>NUCLEOTIDE SEQUENCE [LARGE SCALE GENOMIC DNA]</scope>
    <source>
        <strain evidence="5">ATCC 35100 / DSM 5205 / JP2</strain>
    </source>
</reference>
<evidence type="ECO:0000313" key="5">
    <source>
        <dbReference type="Proteomes" id="UP000005317"/>
    </source>
</evidence>
<dbReference type="InterPro" id="IPR050194">
    <property type="entry name" value="Glycosyltransferase_grp1"/>
</dbReference>